<organism evidence="2 3">
    <name type="scientific">Phlyctema vagabunda</name>
    <dbReference type="NCBI Taxonomy" id="108571"/>
    <lineage>
        <taxon>Eukaryota</taxon>
        <taxon>Fungi</taxon>
        <taxon>Dikarya</taxon>
        <taxon>Ascomycota</taxon>
        <taxon>Pezizomycotina</taxon>
        <taxon>Leotiomycetes</taxon>
        <taxon>Helotiales</taxon>
        <taxon>Dermateaceae</taxon>
        <taxon>Phlyctema</taxon>
    </lineage>
</organism>
<name>A0ABR4PSN2_9HELO</name>
<evidence type="ECO:0000256" key="1">
    <source>
        <dbReference type="SAM" id="MobiDB-lite"/>
    </source>
</evidence>
<sequence length="366" mass="42512">MQQPDLHENGFRSDSISSNDKNIIISLPLEIQTSILGFLYTPGDRFKKSTSILSTCKSIYELAHPIFLNRYMFQCVPLRPGIYSEDVKVQRGDILRIAWPHDDETWPFHLFDEEWMTGLRSGMESLFTDGSNQEEEYDTDSDSGSESEFDATDAAWGNVLSFEERAKEVAQRWIEKNKFARFLKDLGPTKSKMIQHIRILWGAPEEIQTGELIEVGPYAIGIMSIVFGKYLPNLKEVALQLRHAPEGVNLASFSQYCWTCALELNDKQDFEDHAYEHTENEQSEVMGTRNLESAHEFQYVQALVLLMQNCSSLSMLRLENWHSQSSRLVWPEWWWDLVKRDGLAMTHQFPFPMPWIEEQAMKFPEY</sequence>
<reference evidence="2 3" key="1">
    <citation type="submission" date="2024-06" db="EMBL/GenBank/DDBJ databases">
        <title>Complete genome of Phlyctema vagabunda strain 19-DSS-EL-015.</title>
        <authorList>
            <person name="Fiorenzani C."/>
        </authorList>
    </citation>
    <scope>NUCLEOTIDE SEQUENCE [LARGE SCALE GENOMIC DNA]</scope>
    <source>
        <strain evidence="2 3">19-DSS-EL-015</strain>
    </source>
</reference>
<evidence type="ECO:0000313" key="3">
    <source>
        <dbReference type="Proteomes" id="UP001629113"/>
    </source>
</evidence>
<dbReference type="Proteomes" id="UP001629113">
    <property type="component" value="Unassembled WGS sequence"/>
</dbReference>
<protein>
    <recommendedName>
        <fullName evidence="4">F-box domain-containing protein</fullName>
    </recommendedName>
</protein>
<accession>A0ABR4PSN2</accession>
<dbReference type="EMBL" id="JBFCZG010000002">
    <property type="protein sequence ID" value="KAL3425916.1"/>
    <property type="molecule type" value="Genomic_DNA"/>
</dbReference>
<evidence type="ECO:0000313" key="2">
    <source>
        <dbReference type="EMBL" id="KAL3425916.1"/>
    </source>
</evidence>
<evidence type="ECO:0008006" key="4">
    <source>
        <dbReference type="Google" id="ProtNLM"/>
    </source>
</evidence>
<keyword evidence="3" id="KW-1185">Reference proteome</keyword>
<feature type="region of interest" description="Disordered" evidence="1">
    <location>
        <begin position="130"/>
        <end position="149"/>
    </location>
</feature>
<feature type="compositionally biased region" description="Acidic residues" evidence="1">
    <location>
        <begin position="132"/>
        <end position="149"/>
    </location>
</feature>
<gene>
    <name evidence="2" type="ORF">PVAG01_02707</name>
</gene>
<comment type="caution">
    <text evidence="2">The sequence shown here is derived from an EMBL/GenBank/DDBJ whole genome shotgun (WGS) entry which is preliminary data.</text>
</comment>
<proteinExistence type="predicted"/>